<dbReference type="AlphaFoldDB" id="A0A075GRF1"/>
<sequence>MASGLLMAVLFLMAIPATMADVGDARIMQETGEQPSHENNTFYLWGQSSGTPCWGHFNNTDDGSANDGYAEKTQANGKMEIEWTCRMDPQLKEDFALEVDAQIQVHLMIDVAGSWENGQGNCQSDCENLNISLMKGGLEVAKYEYTAMSQGENEVAITFPVNETLEIWDDATDNPALRVRMVLYADSGLFCWLVDCSAQFRMYFSGQEEAQYNGTVTFPILNDTAAEDILGTGDEGGAEEDEGLPGFGIFAAASAIGIAALGRKNGD</sequence>
<proteinExistence type="predicted"/>
<accession>A0A075GRF1</accession>
<evidence type="ECO:0000313" key="1">
    <source>
        <dbReference type="EMBL" id="AIF04782.1"/>
    </source>
</evidence>
<name>A0A075GRF1_9EURY</name>
<reference evidence="1" key="1">
    <citation type="journal article" date="2014" name="Genome Biol. Evol.">
        <title>Pangenome evidence for extensive interdomain horizontal transfer affecting lineage core and shell genes in uncultured planktonic thaumarchaeota and euryarchaeota.</title>
        <authorList>
            <person name="Deschamps P."/>
            <person name="Zivanovic Y."/>
            <person name="Moreira D."/>
            <person name="Rodriguez-Valera F."/>
            <person name="Lopez-Garcia P."/>
        </authorList>
    </citation>
    <scope>NUCLEOTIDE SEQUENCE</scope>
</reference>
<organism evidence="1">
    <name type="scientific">uncultured marine group II/III euryarchaeote KM3_176_D12</name>
    <dbReference type="NCBI Taxonomy" id="1457936"/>
    <lineage>
        <taxon>Archaea</taxon>
        <taxon>Methanobacteriati</taxon>
        <taxon>Methanobacteriota</taxon>
        <taxon>environmental samples</taxon>
    </lineage>
</organism>
<dbReference type="EMBL" id="KF900718">
    <property type="protein sequence ID" value="AIF04782.1"/>
    <property type="molecule type" value="Genomic_DNA"/>
</dbReference>
<protein>
    <submittedName>
        <fullName evidence="1">Uncharacterized protein</fullName>
    </submittedName>
</protein>